<evidence type="ECO:0000259" key="12">
    <source>
        <dbReference type="Pfam" id="PF25967"/>
    </source>
</evidence>
<evidence type="ECO:0000259" key="10">
    <source>
        <dbReference type="Pfam" id="PF25917"/>
    </source>
</evidence>
<dbReference type="Proteomes" id="UP000708298">
    <property type="component" value="Unassembled WGS sequence"/>
</dbReference>
<evidence type="ECO:0000256" key="3">
    <source>
        <dbReference type="ARBA" id="ARBA00022448"/>
    </source>
</evidence>
<feature type="domain" description="Multidrug resistance protein MdtA-like beta-barrel" evidence="11">
    <location>
        <begin position="211"/>
        <end position="293"/>
    </location>
</feature>
<evidence type="ECO:0000256" key="5">
    <source>
        <dbReference type="ARBA" id="ARBA00022519"/>
    </source>
</evidence>
<keyword evidence="4" id="KW-1003">Cell membrane</keyword>
<feature type="domain" description="Multidrug resistance protein MdtA-like C-terminal permuted SH3" evidence="12">
    <location>
        <begin position="297"/>
        <end position="356"/>
    </location>
</feature>
<dbReference type="InterPro" id="IPR006143">
    <property type="entry name" value="RND_pump_MFP"/>
</dbReference>
<accession>A0A963YQ36</accession>
<keyword evidence="5" id="KW-0997">Cell inner membrane</keyword>
<dbReference type="InterPro" id="IPR058625">
    <property type="entry name" value="MdtA-like_BSH"/>
</dbReference>
<evidence type="ECO:0000259" key="9">
    <source>
        <dbReference type="Pfam" id="PF25876"/>
    </source>
</evidence>
<comment type="similarity">
    <text evidence="2">Belongs to the membrane fusion protein (MFP) (TC 8.A.1) family.</text>
</comment>
<dbReference type="SUPFAM" id="SSF111369">
    <property type="entry name" value="HlyD-like secretion proteins"/>
    <property type="match status" value="1"/>
</dbReference>
<proteinExistence type="inferred from homology"/>
<feature type="signal peptide" evidence="8">
    <location>
        <begin position="1"/>
        <end position="32"/>
    </location>
</feature>
<evidence type="ECO:0000259" key="11">
    <source>
        <dbReference type="Pfam" id="PF25944"/>
    </source>
</evidence>
<dbReference type="PANTHER" id="PTHR30469:SF12">
    <property type="entry name" value="MULTIDRUG RESISTANCE PROTEIN MDTA"/>
    <property type="match status" value="1"/>
</dbReference>
<dbReference type="InterPro" id="IPR058626">
    <property type="entry name" value="MdtA-like_b-barrel"/>
</dbReference>
<name>A0A963YQ36_9PROT</name>
<feature type="region of interest" description="Disordered" evidence="7">
    <location>
        <begin position="354"/>
        <end position="388"/>
    </location>
</feature>
<sequence>MNGQARFTSKHWIVFAASLALVDGMVFAPAHAATPAPVPVTVTKALAKDVPVYFDGLGNVQAYNTVSIKAQVNGVLIDLPAKEGAEVKKGDIIARIDPSPYQASLDQALAQRAEDLASLQSAQLDLDRYTKLAKSSYAPVQQVDDQRAVVGKDQAVIQADNAMIETAKINLGYATIRAPFDGRVGLYQIDVGNLVQANGTSPILTVTQDKPIAVVFTLPEDQLPQVQDARAKGPLAVLVTDKDSGAPIATGTLLTPDNTIAMATGTIALKARFANDDDHLWPGQFVNTRLQVKTLPNAVTVPSIAVQHGPDGLFVFLVKPDNSVAQTPVTVSYQDSGTSVISKGVSAGDDVVVSGQSRLSPGTKVQGKTVDAAKVEASGATDDDGSSG</sequence>
<dbReference type="InterPro" id="IPR058627">
    <property type="entry name" value="MdtA-like_C"/>
</dbReference>
<reference evidence="13" key="1">
    <citation type="journal article" date="2021" name="Microorganisms">
        <title>Acidisoma silvae sp. nov. and Acidisomacellulosilytica sp. nov., Two Acidophilic Bacteria Isolated from Decaying Wood, Hydrolyzing Cellulose and Producing Poly-3-hydroxybutyrate.</title>
        <authorList>
            <person name="Mieszkin S."/>
            <person name="Pouder E."/>
            <person name="Uroz S."/>
            <person name="Simon-Colin C."/>
            <person name="Alain K."/>
        </authorList>
    </citation>
    <scope>NUCLEOTIDE SEQUENCE</scope>
    <source>
        <strain evidence="13">HW T2.11</strain>
    </source>
</reference>
<dbReference type="InterPro" id="IPR058624">
    <property type="entry name" value="MdtA-like_HH"/>
</dbReference>
<dbReference type="Gene3D" id="2.40.50.100">
    <property type="match status" value="1"/>
</dbReference>
<evidence type="ECO:0000256" key="6">
    <source>
        <dbReference type="ARBA" id="ARBA00023136"/>
    </source>
</evidence>
<evidence type="ECO:0000313" key="14">
    <source>
        <dbReference type="Proteomes" id="UP000708298"/>
    </source>
</evidence>
<dbReference type="Pfam" id="PF25876">
    <property type="entry name" value="HH_MFP_RND"/>
    <property type="match status" value="1"/>
</dbReference>
<evidence type="ECO:0000256" key="4">
    <source>
        <dbReference type="ARBA" id="ARBA00022475"/>
    </source>
</evidence>
<keyword evidence="3" id="KW-0813">Transport</keyword>
<dbReference type="Gene3D" id="2.40.30.170">
    <property type="match status" value="1"/>
</dbReference>
<evidence type="ECO:0000256" key="8">
    <source>
        <dbReference type="SAM" id="SignalP"/>
    </source>
</evidence>
<dbReference type="Pfam" id="PF25967">
    <property type="entry name" value="RND-MFP_C"/>
    <property type="match status" value="1"/>
</dbReference>
<feature type="chain" id="PRO_5038065326" evidence="8">
    <location>
        <begin position="33"/>
        <end position="388"/>
    </location>
</feature>
<dbReference type="AlphaFoldDB" id="A0A963YQ36"/>
<dbReference type="Pfam" id="PF25917">
    <property type="entry name" value="BSH_RND"/>
    <property type="match status" value="1"/>
</dbReference>
<dbReference type="GO" id="GO:1990281">
    <property type="term" value="C:efflux pump complex"/>
    <property type="evidence" value="ECO:0007669"/>
    <property type="project" value="TreeGrafter"/>
</dbReference>
<keyword evidence="6" id="KW-0472">Membrane</keyword>
<dbReference type="Gene3D" id="2.40.420.20">
    <property type="match status" value="1"/>
</dbReference>
<dbReference type="PANTHER" id="PTHR30469">
    <property type="entry name" value="MULTIDRUG RESISTANCE PROTEIN MDTA"/>
    <property type="match status" value="1"/>
</dbReference>
<evidence type="ECO:0000256" key="7">
    <source>
        <dbReference type="SAM" id="MobiDB-lite"/>
    </source>
</evidence>
<comment type="subcellular location">
    <subcellularLocation>
        <location evidence="1">Cell membrane</location>
    </subcellularLocation>
</comment>
<evidence type="ECO:0000313" key="13">
    <source>
        <dbReference type="EMBL" id="MCB8874554.1"/>
    </source>
</evidence>
<dbReference type="EMBL" id="JAESVB010000002">
    <property type="protein sequence ID" value="MCB8874554.1"/>
    <property type="molecule type" value="Genomic_DNA"/>
</dbReference>
<reference evidence="13" key="2">
    <citation type="submission" date="2021-01" db="EMBL/GenBank/DDBJ databases">
        <authorList>
            <person name="Mieszkin S."/>
            <person name="Pouder E."/>
            <person name="Alain K."/>
        </authorList>
    </citation>
    <scope>NUCLEOTIDE SEQUENCE</scope>
    <source>
        <strain evidence="13">HW T2.11</strain>
    </source>
</reference>
<evidence type="ECO:0000256" key="2">
    <source>
        <dbReference type="ARBA" id="ARBA00009477"/>
    </source>
</evidence>
<keyword evidence="8" id="KW-0732">Signal</keyword>
<dbReference type="GO" id="GO:0030313">
    <property type="term" value="C:cell envelope"/>
    <property type="evidence" value="ECO:0007669"/>
    <property type="project" value="UniProtKB-SubCell"/>
</dbReference>
<dbReference type="GO" id="GO:0015562">
    <property type="term" value="F:efflux transmembrane transporter activity"/>
    <property type="evidence" value="ECO:0007669"/>
    <property type="project" value="TreeGrafter"/>
</dbReference>
<dbReference type="Pfam" id="PF25944">
    <property type="entry name" value="Beta-barrel_RND"/>
    <property type="match status" value="1"/>
</dbReference>
<feature type="domain" description="Multidrug resistance protein MdtA-like barrel-sandwich hybrid" evidence="10">
    <location>
        <begin position="64"/>
        <end position="207"/>
    </location>
</feature>
<organism evidence="13 14">
    <name type="scientific">Acidisoma silvae</name>
    <dbReference type="NCBI Taxonomy" id="2802396"/>
    <lineage>
        <taxon>Bacteria</taxon>
        <taxon>Pseudomonadati</taxon>
        <taxon>Pseudomonadota</taxon>
        <taxon>Alphaproteobacteria</taxon>
        <taxon>Acetobacterales</taxon>
        <taxon>Acidocellaceae</taxon>
        <taxon>Acidisoma</taxon>
    </lineage>
</organism>
<gene>
    <name evidence="13" type="ORF">ASILVAE211_05095</name>
</gene>
<evidence type="ECO:0000256" key="1">
    <source>
        <dbReference type="ARBA" id="ARBA00004236"/>
    </source>
</evidence>
<protein>
    <submittedName>
        <fullName evidence="13">Efflux RND transporter periplasmic adaptor subunit</fullName>
    </submittedName>
</protein>
<comment type="caution">
    <text evidence="13">The sequence shown here is derived from an EMBL/GenBank/DDBJ whole genome shotgun (WGS) entry which is preliminary data.</text>
</comment>
<dbReference type="RefSeq" id="WP_227320223.1">
    <property type="nucleotide sequence ID" value="NZ_JAESVB010000002.1"/>
</dbReference>
<dbReference type="Gene3D" id="1.10.287.470">
    <property type="entry name" value="Helix hairpin bin"/>
    <property type="match status" value="1"/>
</dbReference>
<feature type="domain" description="Multidrug resistance protein MdtA-like alpha-helical hairpin" evidence="9">
    <location>
        <begin position="105"/>
        <end position="174"/>
    </location>
</feature>
<keyword evidence="14" id="KW-1185">Reference proteome</keyword>
<dbReference type="FunFam" id="2.40.420.20:FF:000001">
    <property type="entry name" value="Efflux RND transporter periplasmic adaptor subunit"/>
    <property type="match status" value="1"/>
</dbReference>
<dbReference type="NCBIfam" id="TIGR01730">
    <property type="entry name" value="RND_mfp"/>
    <property type="match status" value="1"/>
</dbReference>